<dbReference type="AlphaFoldDB" id="A0A6M3KXB6"/>
<organism evidence="2">
    <name type="scientific">viral metagenome</name>
    <dbReference type="NCBI Taxonomy" id="1070528"/>
    <lineage>
        <taxon>unclassified sequences</taxon>
        <taxon>metagenomes</taxon>
        <taxon>organismal metagenomes</taxon>
    </lineage>
</organism>
<dbReference type="EMBL" id="MT142660">
    <property type="protein sequence ID" value="QJA86806.1"/>
    <property type="molecule type" value="Genomic_DNA"/>
</dbReference>
<protein>
    <submittedName>
        <fullName evidence="2">Uncharacterized protein</fullName>
    </submittedName>
</protein>
<reference evidence="2" key="1">
    <citation type="submission" date="2020-03" db="EMBL/GenBank/DDBJ databases">
        <title>The deep terrestrial virosphere.</title>
        <authorList>
            <person name="Holmfeldt K."/>
            <person name="Nilsson E."/>
            <person name="Simone D."/>
            <person name="Lopez-Fernandez M."/>
            <person name="Wu X."/>
            <person name="de Brujin I."/>
            <person name="Lundin D."/>
            <person name="Andersson A."/>
            <person name="Bertilsson S."/>
            <person name="Dopson M."/>
        </authorList>
    </citation>
    <scope>NUCLEOTIDE SEQUENCE</scope>
    <source>
        <strain evidence="1">MM415A03580</strain>
        <strain evidence="2">MM415B03119</strain>
    </source>
</reference>
<dbReference type="EMBL" id="MT141815">
    <property type="protein sequence ID" value="QJA70718.1"/>
    <property type="molecule type" value="Genomic_DNA"/>
</dbReference>
<accession>A0A6M3KXB6</accession>
<evidence type="ECO:0000313" key="1">
    <source>
        <dbReference type="EMBL" id="QJA70718.1"/>
    </source>
</evidence>
<sequence length="61" mass="6614">MEYYHPDVSLLISALFGKGKFDRASFMAHLNADIPTMLGDSKCRGEIAAGMAQETGRAPPQ</sequence>
<evidence type="ECO:0000313" key="2">
    <source>
        <dbReference type="EMBL" id="QJA86806.1"/>
    </source>
</evidence>
<gene>
    <name evidence="1" type="ORF">MM415A03580_0008</name>
    <name evidence="2" type="ORF">MM415B03119_0008</name>
</gene>
<proteinExistence type="predicted"/>
<name>A0A6M3KXB6_9ZZZZ</name>